<proteinExistence type="predicted"/>
<protein>
    <submittedName>
        <fullName evidence="1">Uncharacterized protein</fullName>
    </submittedName>
</protein>
<sequence length="76" mass="9104">MLRVVRCGYFFAFQEKIKKFFIFLNKSAVVSVLVLQDKSKLSNFKGEACFFINKWIKKKSKVELAKFFMFYNQKDN</sequence>
<accession>A0A1V3J918</accession>
<dbReference type="EMBL" id="MLHN01000003">
    <property type="protein sequence ID" value="OOF51778.1"/>
    <property type="molecule type" value="Genomic_DNA"/>
</dbReference>
<gene>
    <name evidence="1" type="ORF">BKK54_02025</name>
</gene>
<keyword evidence="2" id="KW-1185">Reference proteome</keyword>
<organism evidence="1 2">
    <name type="scientific">Rodentibacter genomosp. 1</name>
    <dbReference type="NCBI Taxonomy" id="1908264"/>
    <lineage>
        <taxon>Bacteria</taxon>
        <taxon>Pseudomonadati</taxon>
        <taxon>Pseudomonadota</taxon>
        <taxon>Gammaproteobacteria</taxon>
        <taxon>Pasteurellales</taxon>
        <taxon>Pasteurellaceae</taxon>
        <taxon>Rodentibacter</taxon>
    </lineage>
</organism>
<dbReference type="STRING" id="1908264.BKK54_02025"/>
<comment type="caution">
    <text evidence="1">The sequence shown here is derived from an EMBL/GenBank/DDBJ whole genome shotgun (WGS) entry which is preliminary data.</text>
</comment>
<evidence type="ECO:0000313" key="2">
    <source>
        <dbReference type="Proteomes" id="UP000188481"/>
    </source>
</evidence>
<dbReference type="AlphaFoldDB" id="A0A1V3J918"/>
<reference evidence="1 2" key="1">
    <citation type="submission" date="2016-10" db="EMBL/GenBank/DDBJ databases">
        <title>Rodentibacter gen. nov. and new species.</title>
        <authorList>
            <person name="Christensen H."/>
        </authorList>
    </citation>
    <scope>NUCLEOTIDE SEQUENCE [LARGE SCALE GENOMIC DNA]</scope>
    <source>
        <strain evidence="2">ppn416</strain>
    </source>
</reference>
<evidence type="ECO:0000313" key="1">
    <source>
        <dbReference type="EMBL" id="OOF51778.1"/>
    </source>
</evidence>
<dbReference type="Proteomes" id="UP000188481">
    <property type="component" value="Unassembled WGS sequence"/>
</dbReference>
<name>A0A1V3J918_9PAST</name>